<dbReference type="AlphaFoldDB" id="A0A7S3D880"/>
<accession>A0A7S3D880</accession>
<organism evidence="1">
    <name type="scientific">Palpitomonas bilix</name>
    <dbReference type="NCBI Taxonomy" id="652834"/>
    <lineage>
        <taxon>Eukaryota</taxon>
        <taxon>Eukaryota incertae sedis</taxon>
    </lineage>
</organism>
<gene>
    <name evidence="1" type="ORF">PBIL07802_LOCUS11316</name>
</gene>
<sequence>MQREILDGTTLRVRFLRVPDGAASQKKTHLRVVVKEEGEQEQELTHDLHVTVKRPVYSILNYVLDLSDSFRKGYQRGKYRVDLYARDCRFNLEKTQKEKKDHWYRVLDWSVLLSTLPSLDLLILLSPL</sequence>
<dbReference type="EMBL" id="HBIB01017495">
    <property type="protein sequence ID" value="CAE0249117.1"/>
    <property type="molecule type" value="Transcribed_RNA"/>
</dbReference>
<protein>
    <submittedName>
        <fullName evidence="1">Uncharacterized protein</fullName>
    </submittedName>
</protein>
<name>A0A7S3D880_9EUKA</name>
<proteinExistence type="predicted"/>
<reference evidence="1" key="1">
    <citation type="submission" date="2021-01" db="EMBL/GenBank/DDBJ databases">
        <authorList>
            <person name="Corre E."/>
            <person name="Pelletier E."/>
            <person name="Niang G."/>
            <person name="Scheremetjew M."/>
            <person name="Finn R."/>
            <person name="Kale V."/>
            <person name="Holt S."/>
            <person name="Cochrane G."/>
            <person name="Meng A."/>
            <person name="Brown T."/>
            <person name="Cohen L."/>
        </authorList>
    </citation>
    <scope>NUCLEOTIDE SEQUENCE</scope>
    <source>
        <strain evidence="1">NIES-2562</strain>
    </source>
</reference>
<evidence type="ECO:0000313" key="1">
    <source>
        <dbReference type="EMBL" id="CAE0249117.1"/>
    </source>
</evidence>